<feature type="transmembrane region" description="Helical" evidence="1">
    <location>
        <begin position="85"/>
        <end position="108"/>
    </location>
</feature>
<evidence type="ECO:0000313" key="3">
    <source>
        <dbReference type="Proteomes" id="UP000219286"/>
    </source>
</evidence>
<sequence length="214" mass="22903">MSSLKNEISASDFEVEAQDAQRQVQHQAKLRLVSLVHGIRVALTVLALAAGITVLGVAANGLIVYHETYLPPDFFLQLWPAQFDLRPTQALVAGGVLVVVANLVSLLFSRVQALRSKTGLHAIASLAAPAIGFVASLVAMSLFYAVNASTTVDSLQSWSCRWKDVPMRTQPHFGTLCRQSEAGVALSVMLVPLEAAILAVAGYQVVLERQAARA</sequence>
<feature type="transmembrane region" description="Helical" evidence="1">
    <location>
        <begin position="120"/>
        <end position="146"/>
    </location>
</feature>
<protein>
    <submittedName>
        <fullName evidence="2">Tryptophanyl-tRNA synthetase</fullName>
    </submittedName>
</protein>
<keyword evidence="1" id="KW-0472">Membrane</keyword>
<name>A0A2H3A1E7_TRIPA</name>
<gene>
    <name evidence="2" type="ORF">A9Z42_0088060</name>
</gene>
<dbReference type="OrthoDB" id="3890746at2759"/>
<dbReference type="PANTHER" id="PTHR42069">
    <property type="entry name" value="HYPHAL ANASTAMOSIS-8 PROTEIN"/>
    <property type="match status" value="1"/>
</dbReference>
<dbReference type="GO" id="GO:0004812">
    <property type="term" value="F:aminoacyl-tRNA ligase activity"/>
    <property type="evidence" value="ECO:0007669"/>
    <property type="project" value="UniProtKB-KW"/>
</dbReference>
<keyword evidence="1" id="KW-0812">Transmembrane</keyword>
<proteinExistence type="predicted"/>
<accession>A0A2H3A1E7</accession>
<evidence type="ECO:0000313" key="2">
    <source>
        <dbReference type="EMBL" id="OTA07886.1"/>
    </source>
</evidence>
<dbReference type="EMBL" id="LFMI01000806">
    <property type="protein sequence ID" value="OTA07886.1"/>
    <property type="molecule type" value="Genomic_DNA"/>
</dbReference>
<dbReference type="Proteomes" id="UP000219286">
    <property type="component" value="Unassembled WGS sequence"/>
</dbReference>
<feature type="transmembrane region" description="Helical" evidence="1">
    <location>
        <begin position="184"/>
        <end position="206"/>
    </location>
</feature>
<reference evidence="2 3" key="1">
    <citation type="journal article" date="2015" name="Genome Announc.">
        <title>Genome sequence and annotation of Trichoderma parareesei, the ancestor of the cellulase producer Trichoderma reesei.</title>
        <authorList>
            <person name="Yang D."/>
            <person name="Pomraning K."/>
            <person name="Kopchinskiy A."/>
            <person name="Karimi Aghcheh R."/>
            <person name="Atanasova L."/>
            <person name="Chenthamara K."/>
            <person name="Baker S.E."/>
            <person name="Zhang R."/>
            <person name="Shen Q."/>
            <person name="Freitag M."/>
            <person name="Kubicek C.P."/>
            <person name="Druzhinina I.S."/>
        </authorList>
    </citation>
    <scope>NUCLEOTIDE SEQUENCE [LARGE SCALE GENOMIC DNA]</scope>
    <source>
        <strain evidence="2 3">CBS 125925</strain>
    </source>
</reference>
<keyword evidence="3" id="KW-1185">Reference proteome</keyword>
<evidence type="ECO:0000256" key="1">
    <source>
        <dbReference type="SAM" id="Phobius"/>
    </source>
</evidence>
<comment type="caution">
    <text evidence="2">The sequence shown here is derived from an EMBL/GenBank/DDBJ whole genome shotgun (WGS) entry which is preliminary data.</text>
</comment>
<keyword evidence="1" id="KW-1133">Transmembrane helix</keyword>
<feature type="transmembrane region" description="Helical" evidence="1">
    <location>
        <begin position="41"/>
        <end position="65"/>
    </location>
</feature>
<organism evidence="2 3">
    <name type="scientific">Trichoderma parareesei</name>
    <name type="common">Filamentous fungus</name>
    <dbReference type="NCBI Taxonomy" id="858221"/>
    <lineage>
        <taxon>Eukaryota</taxon>
        <taxon>Fungi</taxon>
        <taxon>Dikarya</taxon>
        <taxon>Ascomycota</taxon>
        <taxon>Pezizomycotina</taxon>
        <taxon>Sordariomycetes</taxon>
        <taxon>Hypocreomycetidae</taxon>
        <taxon>Hypocreales</taxon>
        <taxon>Hypocreaceae</taxon>
        <taxon>Trichoderma</taxon>
    </lineage>
</organism>
<dbReference type="AlphaFoldDB" id="A0A2H3A1E7"/>
<dbReference type="PANTHER" id="PTHR42069:SF1">
    <property type="entry name" value="MARVEL DOMAIN-CONTAINING PROTEIN"/>
    <property type="match status" value="1"/>
</dbReference>